<evidence type="ECO:0000313" key="1">
    <source>
        <dbReference type="EMBL" id="PIO46778.1"/>
    </source>
</evidence>
<comment type="caution">
    <text evidence="1">The sequence shown here is derived from an EMBL/GenBank/DDBJ whole genome shotgun (WGS) entry which is preliminary data.</text>
</comment>
<name>A0A2N9W4W0_9HYPH</name>
<organism evidence="1 2">
    <name type="scientific">Phyllobacterium zundukense</name>
    <dbReference type="NCBI Taxonomy" id="1867719"/>
    <lineage>
        <taxon>Bacteria</taxon>
        <taxon>Pseudomonadati</taxon>
        <taxon>Pseudomonadota</taxon>
        <taxon>Alphaproteobacteria</taxon>
        <taxon>Hyphomicrobiales</taxon>
        <taxon>Phyllobacteriaceae</taxon>
        <taxon>Phyllobacterium</taxon>
    </lineage>
</organism>
<dbReference type="Proteomes" id="UP000232163">
    <property type="component" value="Unassembled WGS sequence"/>
</dbReference>
<gene>
    <name evidence="1" type="ORF">B5P45_02985</name>
</gene>
<proteinExistence type="predicted"/>
<evidence type="ECO:0000313" key="2">
    <source>
        <dbReference type="Proteomes" id="UP000232163"/>
    </source>
</evidence>
<dbReference type="AlphaFoldDB" id="A0A2N9W4W0"/>
<accession>A0A2N9W4W0</accession>
<sequence>MSQKSMAIFHRNKFVLTLASHWPQQPLLKIAQIGGSVAVVINSDRSDDRYPDDRTMLSLRTRKYAETTEL</sequence>
<protein>
    <submittedName>
        <fullName evidence="1">Uncharacterized protein</fullName>
    </submittedName>
</protein>
<keyword evidence="2" id="KW-1185">Reference proteome</keyword>
<dbReference type="KEGG" id="pht:BLM14_09090"/>
<reference evidence="1 2" key="1">
    <citation type="journal article" date="2017" name="Int J Environ Stud">
        <title>Does the Miocene-Pliocene relict legume Oxytropis triphylla form nitrogen-fixing nodules with a combination of bacterial strains?</title>
        <authorList>
            <person name="Safronova V."/>
            <person name="Belimov A."/>
            <person name="Sazanova A."/>
            <person name="Kuznetsova I."/>
            <person name="Popova J."/>
            <person name="Andronov E."/>
            <person name="Verkhozina A."/>
            <person name="Tikhonovich I."/>
        </authorList>
    </citation>
    <scope>NUCLEOTIDE SEQUENCE [LARGE SCALE GENOMIC DNA]</scope>
    <source>
        <strain evidence="1 2">Tri-38</strain>
    </source>
</reference>
<dbReference type="EMBL" id="MZMT01000003">
    <property type="protein sequence ID" value="PIO46778.1"/>
    <property type="molecule type" value="Genomic_DNA"/>
</dbReference>